<reference evidence="7" key="1">
    <citation type="submission" date="2019-04" db="EMBL/GenBank/DDBJ databases">
        <title>Evolution of Biomass-Degrading Anaerobic Consortia Revealed by Metagenomics.</title>
        <authorList>
            <person name="Peng X."/>
        </authorList>
    </citation>
    <scope>NUCLEOTIDE SEQUENCE</scope>
    <source>
        <strain evidence="7">SIG141</strain>
    </source>
</reference>
<comment type="similarity">
    <text evidence="5">Belongs to the Rap family.</text>
</comment>
<evidence type="ECO:0000256" key="5">
    <source>
        <dbReference type="ARBA" id="ARBA00038253"/>
    </source>
</evidence>
<organism evidence="7 8">
    <name type="scientific">Xylanibacter ruminicola</name>
    <name type="common">Prevotella ruminicola</name>
    <dbReference type="NCBI Taxonomy" id="839"/>
    <lineage>
        <taxon>Bacteria</taxon>
        <taxon>Pseudomonadati</taxon>
        <taxon>Bacteroidota</taxon>
        <taxon>Bacteroidia</taxon>
        <taxon>Bacteroidales</taxon>
        <taxon>Prevotellaceae</taxon>
        <taxon>Xylanibacter</taxon>
    </lineage>
</organism>
<keyword evidence="6" id="KW-0472">Membrane</keyword>
<comment type="caution">
    <text evidence="7">The sequence shown here is derived from an EMBL/GenBank/DDBJ whole genome shotgun (WGS) entry which is preliminary data.</text>
</comment>
<protein>
    <submittedName>
        <fullName evidence="7">Tetratricopeptide repeat protein</fullName>
    </submittedName>
</protein>
<gene>
    <name evidence="7" type="ORF">E7102_03200</name>
</gene>
<dbReference type="SUPFAM" id="SSF48452">
    <property type="entry name" value="TPR-like"/>
    <property type="match status" value="2"/>
</dbReference>
<feature type="transmembrane region" description="Helical" evidence="6">
    <location>
        <begin position="328"/>
        <end position="351"/>
    </location>
</feature>
<dbReference type="PANTHER" id="PTHR46630">
    <property type="entry name" value="TETRATRICOPEPTIDE REPEAT PROTEIN 29"/>
    <property type="match status" value="1"/>
</dbReference>
<accession>A0A928BQB9</accession>
<dbReference type="Proteomes" id="UP000763088">
    <property type="component" value="Unassembled WGS sequence"/>
</dbReference>
<evidence type="ECO:0000313" key="7">
    <source>
        <dbReference type="EMBL" id="MBE6265468.1"/>
    </source>
</evidence>
<sequence>MTDYPDSASNILAQIGPEINNASESVKRYYQLLRIEADDKANKMNVSPDSIKDLVYYFKEDGDKAMFPKACYYAGRVYSDLNNAPLALSYFQEALKAMDERDINDQHLKSVIYSQMGYLYLFQYIYDEAERCFRASYNIGVVIKDTASIFWGLRDIGATYLWQEKYNESLSYFLKADNVATMTNKHELIAQIQKDIANVYNNLHDYNHAKEYMQEPMRYINLLDSNSVLRLMSEIYYNVNKVDSFLNTVKVLEQIGDVFSKERVYDRLTSYHLEQGELSKARACFDLFKLYNDSANALTKTDELQKVHSLYNIKKEEAKIAKLEKHNLIRGFLLLVLFLALLALATYIYSYRRRTLERFKRFRILQREIQRNNQYVVKADNSSRELNRNDIKSSHIYNVVSEKVASQLVLNNSEWQEIEILINDYYPDFKTRLLDLYDFSVHQYHLCLLIKMELSPSSIGILTAHTNSSITHTRKRLYKKCFGQDGTGEQWDAFIRSL</sequence>
<proteinExistence type="inferred from homology"/>
<dbReference type="AlphaFoldDB" id="A0A928BQB9"/>
<keyword evidence="3" id="KW-0677">Repeat</keyword>
<dbReference type="EMBL" id="SUYD01000003">
    <property type="protein sequence ID" value="MBE6265468.1"/>
    <property type="molecule type" value="Genomic_DNA"/>
</dbReference>
<evidence type="ECO:0000256" key="1">
    <source>
        <dbReference type="ARBA" id="ARBA00004496"/>
    </source>
</evidence>
<dbReference type="InterPro" id="IPR051476">
    <property type="entry name" value="Bac_ResReg_Asp_Phosphatase"/>
</dbReference>
<keyword evidence="6" id="KW-0812">Transmembrane</keyword>
<dbReference type="Gene3D" id="1.25.40.10">
    <property type="entry name" value="Tetratricopeptide repeat domain"/>
    <property type="match status" value="1"/>
</dbReference>
<dbReference type="PANTHER" id="PTHR46630:SF1">
    <property type="entry name" value="TETRATRICOPEPTIDE REPEAT PROTEIN 29"/>
    <property type="match status" value="1"/>
</dbReference>
<dbReference type="GO" id="GO:0005737">
    <property type="term" value="C:cytoplasm"/>
    <property type="evidence" value="ECO:0007669"/>
    <property type="project" value="UniProtKB-SubCell"/>
</dbReference>
<keyword evidence="6" id="KW-1133">Transmembrane helix</keyword>
<name>A0A928BQB9_XYLRU</name>
<evidence type="ECO:0000256" key="4">
    <source>
        <dbReference type="ARBA" id="ARBA00022803"/>
    </source>
</evidence>
<evidence type="ECO:0000256" key="2">
    <source>
        <dbReference type="ARBA" id="ARBA00022490"/>
    </source>
</evidence>
<evidence type="ECO:0000313" key="8">
    <source>
        <dbReference type="Proteomes" id="UP000763088"/>
    </source>
</evidence>
<comment type="subcellular location">
    <subcellularLocation>
        <location evidence="1">Cytoplasm</location>
    </subcellularLocation>
</comment>
<keyword evidence="4" id="KW-0802">TPR repeat</keyword>
<dbReference type="InterPro" id="IPR011990">
    <property type="entry name" value="TPR-like_helical_dom_sf"/>
</dbReference>
<evidence type="ECO:0000256" key="6">
    <source>
        <dbReference type="SAM" id="Phobius"/>
    </source>
</evidence>
<keyword evidence="2" id="KW-0963">Cytoplasm</keyword>
<evidence type="ECO:0000256" key="3">
    <source>
        <dbReference type="ARBA" id="ARBA00022737"/>
    </source>
</evidence>